<feature type="domain" description="DUF1232" evidence="5">
    <location>
        <begin position="33"/>
        <end position="68"/>
    </location>
</feature>
<keyword evidence="3" id="KW-1133">Transmembrane helix</keyword>
<dbReference type="RefSeq" id="WP_390326225.1">
    <property type="nucleotide sequence ID" value="NZ_JBHRTP010000008.1"/>
</dbReference>
<accession>A0ABV7EWA0</accession>
<evidence type="ECO:0000256" key="1">
    <source>
        <dbReference type="ARBA" id="ARBA00004127"/>
    </source>
</evidence>
<dbReference type="EMBL" id="JBHRTP010000008">
    <property type="protein sequence ID" value="MFC3106999.1"/>
    <property type="molecule type" value="Genomic_DNA"/>
</dbReference>
<evidence type="ECO:0000313" key="6">
    <source>
        <dbReference type="EMBL" id="MFC3106999.1"/>
    </source>
</evidence>
<name>A0ABV7EWA0_9BURK</name>
<evidence type="ECO:0000256" key="4">
    <source>
        <dbReference type="ARBA" id="ARBA00023136"/>
    </source>
</evidence>
<organism evidence="6 7">
    <name type="scientific">Undibacterium arcticum</name>
    <dbReference type="NCBI Taxonomy" id="1762892"/>
    <lineage>
        <taxon>Bacteria</taxon>
        <taxon>Pseudomonadati</taxon>
        <taxon>Pseudomonadota</taxon>
        <taxon>Betaproteobacteria</taxon>
        <taxon>Burkholderiales</taxon>
        <taxon>Oxalobacteraceae</taxon>
        <taxon>Undibacterium</taxon>
    </lineage>
</organism>
<protein>
    <submittedName>
        <fullName evidence="6">YkvA family protein</fullName>
    </submittedName>
</protein>
<dbReference type="InterPro" id="IPR010652">
    <property type="entry name" value="DUF1232"/>
</dbReference>
<reference evidence="7" key="1">
    <citation type="journal article" date="2019" name="Int. J. Syst. Evol. Microbiol.">
        <title>The Global Catalogue of Microorganisms (GCM) 10K type strain sequencing project: providing services to taxonomists for standard genome sequencing and annotation.</title>
        <authorList>
            <consortium name="The Broad Institute Genomics Platform"/>
            <consortium name="The Broad Institute Genome Sequencing Center for Infectious Disease"/>
            <person name="Wu L."/>
            <person name="Ma J."/>
        </authorList>
    </citation>
    <scope>NUCLEOTIDE SEQUENCE [LARGE SCALE GENOMIC DNA]</scope>
    <source>
        <strain evidence="7">KCTC 42986</strain>
    </source>
</reference>
<keyword evidence="2" id="KW-0812">Transmembrane</keyword>
<evidence type="ECO:0000256" key="2">
    <source>
        <dbReference type="ARBA" id="ARBA00022692"/>
    </source>
</evidence>
<evidence type="ECO:0000259" key="5">
    <source>
        <dbReference type="Pfam" id="PF06803"/>
    </source>
</evidence>
<keyword evidence="7" id="KW-1185">Reference proteome</keyword>
<evidence type="ECO:0000313" key="7">
    <source>
        <dbReference type="Proteomes" id="UP001595530"/>
    </source>
</evidence>
<gene>
    <name evidence="6" type="ORF">ACFOFO_03330</name>
</gene>
<proteinExistence type="predicted"/>
<dbReference type="Proteomes" id="UP001595530">
    <property type="component" value="Unassembled WGS sequence"/>
</dbReference>
<comment type="caution">
    <text evidence="6">The sequence shown here is derived from an EMBL/GenBank/DDBJ whole genome shotgun (WGS) entry which is preliminary data.</text>
</comment>
<sequence>MLSRLRRILKVVGRDLLLLWYCCRDPATPWFVKFGAVLLALYAISPIDLVPDTIPLLGWIDDVVILSFGIPALLKLVPPPVLAHAEPTVGRLLSKWKFWRAGT</sequence>
<comment type="subcellular location">
    <subcellularLocation>
        <location evidence="1">Endomembrane system</location>
        <topology evidence="1">Multi-pass membrane protein</topology>
    </subcellularLocation>
</comment>
<evidence type="ECO:0000256" key="3">
    <source>
        <dbReference type="ARBA" id="ARBA00022989"/>
    </source>
</evidence>
<dbReference type="Pfam" id="PF06803">
    <property type="entry name" value="DUF1232"/>
    <property type="match status" value="1"/>
</dbReference>
<keyword evidence="4" id="KW-0472">Membrane</keyword>